<dbReference type="GO" id="GO:0016787">
    <property type="term" value="F:hydrolase activity"/>
    <property type="evidence" value="ECO:0007669"/>
    <property type="project" value="UniProtKB-KW"/>
</dbReference>
<feature type="compositionally biased region" description="Pro residues" evidence="1">
    <location>
        <begin position="407"/>
        <end position="423"/>
    </location>
</feature>
<dbReference type="InterPro" id="IPR011105">
    <property type="entry name" value="Cell_wall_hydrolase_SleB"/>
</dbReference>
<keyword evidence="2" id="KW-0472">Membrane</keyword>
<evidence type="ECO:0000259" key="3">
    <source>
        <dbReference type="Pfam" id="PF07486"/>
    </source>
</evidence>
<reference evidence="4 5" key="1">
    <citation type="submission" date="2018-08" db="EMBL/GenBank/DDBJ databases">
        <title>The multiple taxonomic identification of Sphingomonas gilva.</title>
        <authorList>
            <person name="Zhu D."/>
            <person name="Zheng S."/>
        </authorList>
    </citation>
    <scope>NUCLEOTIDE SEQUENCE [LARGE SCALE GENOMIC DNA]</scope>
    <source>
        <strain evidence="4 5">ZDH117</strain>
    </source>
</reference>
<evidence type="ECO:0000256" key="1">
    <source>
        <dbReference type="SAM" id="MobiDB-lite"/>
    </source>
</evidence>
<dbReference type="AlphaFoldDB" id="A0A396RMN4"/>
<keyword evidence="2" id="KW-1133">Transmembrane helix</keyword>
<accession>A0A396RMN4</accession>
<keyword evidence="4" id="KW-0378">Hydrolase</keyword>
<feature type="domain" description="Cell wall hydrolase SleB" evidence="3">
    <location>
        <begin position="126"/>
        <end position="232"/>
    </location>
</feature>
<name>A0A396RMN4_9SPHN</name>
<comment type="caution">
    <text evidence="4">The sequence shown here is derived from an EMBL/GenBank/DDBJ whole genome shotgun (WGS) entry which is preliminary data.</text>
</comment>
<protein>
    <submittedName>
        <fullName evidence="4">Cell wall hydrolase</fullName>
    </submittedName>
</protein>
<keyword evidence="5" id="KW-1185">Reference proteome</keyword>
<organism evidence="4 5">
    <name type="scientific">Sphingomonas gilva</name>
    <dbReference type="NCBI Taxonomy" id="2305907"/>
    <lineage>
        <taxon>Bacteria</taxon>
        <taxon>Pseudomonadati</taxon>
        <taxon>Pseudomonadota</taxon>
        <taxon>Alphaproteobacteria</taxon>
        <taxon>Sphingomonadales</taxon>
        <taxon>Sphingomonadaceae</taxon>
        <taxon>Sphingomonas</taxon>
    </lineage>
</organism>
<evidence type="ECO:0000313" key="5">
    <source>
        <dbReference type="Proteomes" id="UP000266693"/>
    </source>
</evidence>
<dbReference type="EMBL" id="QWLV01000006">
    <property type="protein sequence ID" value="RHW16936.1"/>
    <property type="molecule type" value="Genomic_DNA"/>
</dbReference>
<dbReference type="OrthoDB" id="9785345at2"/>
<gene>
    <name evidence="4" type="ORF">D1610_12410</name>
</gene>
<proteinExistence type="predicted"/>
<dbReference type="Gene3D" id="1.10.10.2520">
    <property type="entry name" value="Cell wall hydrolase SleB, domain 1"/>
    <property type="match status" value="1"/>
</dbReference>
<evidence type="ECO:0000313" key="4">
    <source>
        <dbReference type="EMBL" id="RHW16936.1"/>
    </source>
</evidence>
<dbReference type="InterPro" id="IPR042047">
    <property type="entry name" value="SleB_dom1"/>
</dbReference>
<sequence length="431" mass="46850">MHDRTTQGVIQPPPGMRAVVGLVALATIAAIVAAWLLTPIAPPTAPRRALAVQPVVPPTVVPPVEPIEYADVDPDTAREINAAVPFSTDPNPAARPLILKQPELDRTRAQDCLAAAMLYEAGSGDPEGQRAVAQVVINRMRHPAFPATICGVVFQGQERSTGCQFTFTCDGALLRIPRPEAWEDARKRAGAMLDGAVYKPVGHSTHYHTDWVVPYWSSSLDKVVAVNTHLFFRWTGWWGTPGAFRGRHAGPEPVVPKIGFLSEAHRAGVEGQETLIDALDVAALGVQPVLQDGQGTFVMLFDRRFSANDFPALAASVCADRPFCKLFAWSDRARLPRELPLTDAQTATASFTYLRNRAAKFERALWNCAEHKRPNPNECMKPRLILPTAQTQGFRLEPAAKRASVPEPAPAPATPPLVGPPPVQRTIEPGR</sequence>
<feature type="transmembrane region" description="Helical" evidence="2">
    <location>
        <begin position="18"/>
        <end position="38"/>
    </location>
</feature>
<dbReference type="RefSeq" id="WP_118864517.1">
    <property type="nucleotide sequence ID" value="NZ_QWLV01000006.1"/>
</dbReference>
<feature type="region of interest" description="Disordered" evidence="1">
    <location>
        <begin position="398"/>
        <end position="431"/>
    </location>
</feature>
<keyword evidence="2" id="KW-0812">Transmembrane</keyword>
<evidence type="ECO:0000256" key="2">
    <source>
        <dbReference type="SAM" id="Phobius"/>
    </source>
</evidence>
<dbReference type="Pfam" id="PF07486">
    <property type="entry name" value="Hydrolase_2"/>
    <property type="match status" value="1"/>
</dbReference>
<dbReference type="Proteomes" id="UP000266693">
    <property type="component" value="Unassembled WGS sequence"/>
</dbReference>